<gene>
    <name evidence="2" type="ORF">CLUMA_CG016821</name>
</gene>
<organism evidence="2 3">
    <name type="scientific">Clunio marinus</name>
    <dbReference type="NCBI Taxonomy" id="568069"/>
    <lineage>
        <taxon>Eukaryota</taxon>
        <taxon>Metazoa</taxon>
        <taxon>Ecdysozoa</taxon>
        <taxon>Arthropoda</taxon>
        <taxon>Hexapoda</taxon>
        <taxon>Insecta</taxon>
        <taxon>Pterygota</taxon>
        <taxon>Neoptera</taxon>
        <taxon>Endopterygota</taxon>
        <taxon>Diptera</taxon>
        <taxon>Nematocera</taxon>
        <taxon>Chironomoidea</taxon>
        <taxon>Chironomidae</taxon>
        <taxon>Clunio</taxon>
    </lineage>
</organism>
<sequence length="189" mass="20900">MLSNPVVVLKLILKASVEAFTFQSLPSGFLTTLLLMLRSSRGWNWRILSLLGGERVSGPPSPISSADSEIRETAGGGSHLQRISSLKVCRINPKSPPSSCISGQTGPFEQILQMFLLRIAFPEDVYSVFCYVYSPSCFRFLPRAGDSAIQEKEEGIEYISNFSDAGLEWKIIIFHIADDKADKVIVINK</sequence>
<evidence type="ECO:0000313" key="3">
    <source>
        <dbReference type="Proteomes" id="UP000183832"/>
    </source>
</evidence>
<proteinExistence type="predicted"/>
<evidence type="ECO:0000313" key="2">
    <source>
        <dbReference type="EMBL" id="CRL03687.1"/>
    </source>
</evidence>
<reference evidence="2 3" key="1">
    <citation type="submission" date="2015-04" db="EMBL/GenBank/DDBJ databases">
        <authorList>
            <person name="Syromyatnikov M.Y."/>
            <person name="Popov V.N."/>
        </authorList>
    </citation>
    <scope>NUCLEOTIDE SEQUENCE [LARGE SCALE GENOMIC DNA]</scope>
</reference>
<protein>
    <submittedName>
        <fullName evidence="2">CLUMA_CG016821, isoform A</fullName>
    </submittedName>
</protein>
<dbReference type="Proteomes" id="UP000183832">
    <property type="component" value="Unassembled WGS sequence"/>
</dbReference>
<name>A0A1J1IU21_9DIPT</name>
<accession>A0A1J1IU21</accession>
<dbReference type="AlphaFoldDB" id="A0A1J1IU21"/>
<feature type="region of interest" description="Disordered" evidence="1">
    <location>
        <begin position="56"/>
        <end position="77"/>
    </location>
</feature>
<evidence type="ECO:0000256" key="1">
    <source>
        <dbReference type="SAM" id="MobiDB-lite"/>
    </source>
</evidence>
<dbReference type="EMBL" id="CVRI01000059">
    <property type="protein sequence ID" value="CRL03687.1"/>
    <property type="molecule type" value="Genomic_DNA"/>
</dbReference>
<keyword evidence="3" id="KW-1185">Reference proteome</keyword>